<accession>A0A6G5QKT4</accession>
<dbReference type="InterPro" id="IPR036641">
    <property type="entry name" value="HPT_dom_sf"/>
</dbReference>
<evidence type="ECO:0000256" key="1">
    <source>
        <dbReference type="PROSITE-ProRule" id="PRU00110"/>
    </source>
</evidence>
<reference evidence="3 4" key="1">
    <citation type="submission" date="2016-07" db="EMBL/GenBank/DDBJ databases">
        <title>Comparative genomics of the Campylobacter concisus group.</title>
        <authorList>
            <person name="Miller W.G."/>
            <person name="Yee E."/>
            <person name="Chapman M.H."/>
            <person name="Huynh S."/>
            <person name="Bono J.L."/>
            <person name="On S.L.W."/>
            <person name="StLeger J."/>
            <person name="Foster G."/>
            <person name="Parker C.T."/>
        </authorList>
    </citation>
    <scope>NUCLEOTIDE SEQUENCE [LARGE SCALE GENOMIC DNA]</scope>
    <source>
        <strain evidence="3 4">ATCC 33238</strain>
    </source>
</reference>
<organism evidence="3 4">
    <name type="scientific">Campylobacter rectus</name>
    <name type="common">Wolinella recta</name>
    <dbReference type="NCBI Taxonomy" id="203"/>
    <lineage>
        <taxon>Bacteria</taxon>
        <taxon>Pseudomonadati</taxon>
        <taxon>Campylobacterota</taxon>
        <taxon>Epsilonproteobacteria</taxon>
        <taxon>Campylobacterales</taxon>
        <taxon>Campylobacteraceae</taxon>
        <taxon>Campylobacter</taxon>
    </lineage>
</organism>
<dbReference type="Gene3D" id="1.20.120.160">
    <property type="entry name" value="HPT domain"/>
    <property type="match status" value="1"/>
</dbReference>
<keyword evidence="1" id="KW-0597">Phosphoprotein</keyword>
<evidence type="ECO:0000313" key="4">
    <source>
        <dbReference type="Proteomes" id="UP000502377"/>
    </source>
</evidence>
<dbReference type="GO" id="GO:0004672">
    <property type="term" value="F:protein kinase activity"/>
    <property type="evidence" value="ECO:0007669"/>
    <property type="project" value="UniProtKB-ARBA"/>
</dbReference>
<dbReference type="AlphaFoldDB" id="A0A6G5QKT4"/>
<evidence type="ECO:0000259" key="2">
    <source>
        <dbReference type="PROSITE" id="PS50894"/>
    </source>
</evidence>
<protein>
    <recommendedName>
        <fullName evidence="2">HPt domain-containing protein</fullName>
    </recommendedName>
</protein>
<dbReference type="InterPro" id="IPR008207">
    <property type="entry name" value="Sig_transdc_His_kin_Hpt_dom"/>
</dbReference>
<gene>
    <name evidence="3" type="ORF">CRECT_0620</name>
</gene>
<dbReference type="Pfam" id="PF01627">
    <property type="entry name" value="Hpt"/>
    <property type="match status" value="1"/>
</dbReference>
<dbReference type="Proteomes" id="UP000502377">
    <property type="component" value="Chromosome"/>
</dbReference>
<evidence type="ECO:0000313" key="3">
    <source>
        <dbReference type="EMBL" id="QCD46308.1"/>
    </source>
</evidence>
<feature type="domain" description="HPt" evidence="2">
    <location>
        <begin position="8"/>
        <end position="115"/>
    </location>
</feature>
<feature type="modified residue" description="Phosphohistidine" evidence="1">
    <location>
        <position position="55"/>
    </location>
</feature>
<dbReference type="KEGG" id="crx:CRECT_0620"/>
<dbReference type="SUPFAM" id="SSF47226">
    <property type="entry name" value="Histidine-containing phosphotransfer domain, HPT domain"/>
    <property type="match status" value="1"/>
</dbReference>
<name>A0A6G5QKT4_CAMRE</name>
<dbReference type="GO" id="GO:0000160">
    <property type="term" value="P:phosphorelay signal transduction system"/>
    <property type="evidence" value="ECO:0007669"/>
    <property type="project" value="InterPro"/>
</dbReference>
<dbReference type="PROSITE" id="PS50894">
    <property type="entry name" value="HPT"/>
    <property type="match status" value="1"/>
</dbReference>
<sequence>MGILRSLEIDYSYDIVEEFLSHYALMCELMEPLIIGLTRADRYSGNIDELFRIFHNIKSAAGFMKLNPILKLTTLAEEICGEARGLKGPANDDFVDWLLLVSDQFDRYKNDIENDADFFGVLDANIVKIPQKLDV</sequence>
<dbReference type="RefSeq" id="WP_002944486.1">
    <property type="nucleotide sequence ID" value="NZ_CAJPTG010000003.1"/>
</dbReference>
<proteinExistence type="predicted"/>
<dbReference type="EMBL" id="CP012543">
    <property type="protein sequence ID" value="QCD46308.1"/>
    <property type="molecule type" value="Genomic_DNA"/>
</dbReference>